<keyword evidence="10" id="KW-1185">Reference proteome</keyword>
<feature type="transmembrane region" description="Helical" evidence="7">
    <location>
        <begin position="215"/>
        <end position="234"/>
    </location>
</feature>
<dbReference type="EMBL" id="JAAOAK010000308">
    <property type="protein sequence ID" value="KAF5675145.1"/>
    <property type="molecule type" value="Genomic_DNA"/>
</dbReference>
<dbReference type="PANTHER" id="PTHR33048:SF42">
    <property type="entry name" value="INTEGRAL MEMBRANE PROTEIN"/>
    <property type="match status" value="1"/>
</dbReference>
<feature type="transmembrane region" description="Helical" evidence="7">
    <location>
        <begin position="134"/>
        <end position="155"/>
    </location>
</feature>
<feature type="transmembrane region" description="Helical" evidence="7">
    <location>
        <begin position="181"/>
        <end position="203"/>
    </location>
</feature>
<reference evidence="9 10" key="1">
    <citation type="submission" date="2020-05" db="EMBL/GenBank/DDBJ databases">
        <title>Identification and distribution of gene clusters putatively required for synthesis of sphingolipid metabolism inhibitors in phylogenetically diverse species of the filamentous fungus Fusarium.</title>
        <authorList>
            <person name="Kim H.-S."/>
            <person name="Busman M."/>
            <person name="Brown D.W."/>
            <person name="Divon H."/>
            <person name="Uhlig S."/>
            <person name="Proctor R.H."/>
        </authorList>
    </citation>
    <scope>NUCLEOTIDE SEQUENCE [LARGE SCALE GENOMIC DNA]</scope>
    <source>
        <strain evidence="9 10">NRRL 25311</strain>
    </source>
</reference>
<evidence type="ECO:0000256" key="6">
    <source>
        <dbReference type="SAM" id="MobiDB-lite"/>
    </source>
</evidence>
<dbReference type="InterPro" id="IPR052337">
    <property type="entry name" value="SAT4-like"/>
</dbReference>
<dbReference type="Pfam" id="PF20684">
    <property type="entry name" value="Fung_rhodopsin"/>
    <property type="match status" value="1"/>
</dbReference>
<feature type="region of interest" description="Disordered" evidence="6">
    <location>
        <begin position="654"/>
        <end position="699"/>
    </location>
</feature>
<protein>
    <submittedName>
        <fullName evidence="9">Integral membrane protein PTH11</fullName>
    </submittedName>
</protein>
<dbReference type="GO" id="GO:0016020">
    <property type="term" value="C:membrane"/>
    <property type="evidence" value="ECO:0007669"/>
    <property type="project" value="UniProtKB-SubCell"/>
</dbReference>
<evidence type="ECO:0000313" key="9">
    <source>
        <dbReference type="EMBL" id="KAF5675145.1"/>
    </source>
</evidence>
<evidence type="ECO:0000256" key="3">
    <source>
        <dbReference type="ARBA" id="ARBA00022989"/>
    </source>
</evidence>
<keyword evidence="4 7" id="KW-0472">Membrane</keyword>
<comment type="caution">
    <text evidence="9">The sequence shown here is derived from an EMBL/GenBank/DDBJ whole genome shotgun (WGS) entry which is preliminary data.</text>
</comment>
<dbReference type="Proteomes" id="UP000562682">
    <property type="component" value="Unassembled WGS sequence"/>
</dbReference>
<comment type="similarity">
    <text evidence="5">Belongs to the SAT4 family.</text>
</comment>
<gene>
    <name evidence="9" type="ORF">FDENT_9838</name>
</gene>
<evidence type="ECO:0000313" key="10">
    <source>
        <dbReference type="Proteomes" id="UP000562682"/>
    </source>
</evidence>
<accession>A0A8H5TMX8</accession>
<dbReference type="AlphaFoldDB" id="A0A8H5TMX8"/>
<dbReference type="InterPro" id="IPR049326">
    <property type="entry name" value="Rhodopsin_dom_fungi"/>
</dbReference>
<evidence type="ECO:0000256" key="5">
    <source>
        <dbReference type="ARBA" id="ARBA00038359"/>
    </source>
</evidence>
<keyword evidence="2 7" id="KW-0812">Transmembrane</keyword>
<dbReference type="PANTHER" id="PTHR33048">
    <property type="entry name" value="PTH11-LIKE INTEGRAL MEMBRANE PROTEIN (AFU_ORTHOLOGUE AFUA_5G11245)"/>
    <property type="match status" value="1"/>
</dbReference>
<sequence length="699" mass="77686">MAAAATPSPEYLAETRGPMIRTVTWLSVIFPILFVGLRVYTRLFVRKVFGLDDWVIVISLILLICYGAIIEAAVQKGLGRHVEWVLTFAPQDAVPVALLGQVSQPFVVMSCALGKTSFSISLMRLAAQRFIHRFLWFIVVTMLTLHILISIIVFVHCEDPRTTWNPAIVSKCWHPNSYLGVLYFIGAYSAATDFILALLPWAMLWNLNMKNKEKFGVAVAMSLGVFAGAIAVIKCTKLKANATSTDPTYDVGELLLTACAENALIIMAACIPTLRPMLRKVFPSSAKSSENSHRLKNMNNIMFVPKNKAGQWSALIETEAHPDHTSDNQSDKSILNQHRGAMNGQDNAGPAGGHASPALSPHIRKTMSVNVSYDRSNNTTDHELPPSYVLGDGGEKRASACIQYFIEAKLTVETHGKCEVFEAIFPFKILQLSPDAPIASFGSRRIRYPRKISSQRLIPGSEEVRLSALQKIRKHFSFSPEPVLAFDFFVDVPRIIQLDNPMPLPIKLLVAPNWQNSSPIIQNAPQEVKLTAIHIWIVTETSINKRLGGRSIEVDLGVVQALNKLKMNLRIPFAREWEPIDVGELSGLRIGLQDTGFPQEWNFVQSGFTHSFCTYNIMVTHRIKWWVQGEIAAVRFDVGEESDLLILRPSDELVRSEATEGGSSRAAETETEAGEQHDESWIRPSAEEVAPAYRKTDGT</sequence>
<evidence type="ECO:0000256" key="7">
    <source>
        <dbReference type="SAM" id="Phobius"/>
    </source>
</evidence>
<name>A0A8H5TMX8_9HYPO</name>
<comment type="subcellular location">
    <subcellularLocation>
        <location evidence="1">Membrane</location>
        <topology evidence="1">Multi-pass membrane protein</topology>
    </subcellularLocation>
</comment>
<feature type="transmembrane region" description="Helical" evidence="7">
    <location>
        <begin position="94"/>
        <end position="113"/>
    </location>
</feature>
<feature type="domain" description="Rhodopsin" evidence="8">
    <location>
        <begin position="37"/>
        <end position="280"/>
    </location>
</feature>
<evidence type="ECO:0000256" key="1">
    <source>
        <dbReference type="ARBA" id="ARBA00004141"/>
    </source>
</evidence>
<evidence type="ECO:0000256" key="2">
    <source>
        <dbReference type="ARBA" id="ARBA00022692"/>
    </source>
</evidence>
<evidence type="ECO:0000256" key="4">
    <source>
        <dbReference type="ARBA" id="ARBA00023136"/>
    </source>
</evidence>
<proteinExistence type="inferred from homology"/>
<feature type="transmembrane region" description="Helical" evidence="7">
    <location>
        <begin position="53"/>
        <end position="74"/>
    </location>
</feature>
<organism evidence="9 10">
    <name type="scientific">Fusarium denticulatum</name>
    <dbReference type="NCBI Taxonomy" id="48507"/>
    <lineage>
        <taxon>Eukaryota</taxon>
        <taxon>Fungi</taxon>
        <taxon>Dikarya</taxon>
        <taxon>Ascomycota</taxon>
        <taxon>Pezizomycotina</taxon>
        <taxon>Sordariomycetes</taxon>
        <taxon>Hypocreomycetidae</taxon>
        <taxon>Hypocreales</taxon>
        <taxon>Nectriaceae</taxon>
        <taxon>Fusarium</taxon>
        <taxon>Fusarium fujikuroi species complex</taxon>
    </lineage>
</organism>
<keyword evidence="3 7" id="KW-1133">Transmembrane helix</keyword>
<feature type="transmembrane region" description="Helical" evidence="7">
    <location>
        <begin position="20"/>
        <end position="41"/>
    </location>
</feature>
<evidence type="ECO:0000259" key="8">
    <source>
        <dbReference type="Pfam" id="PF20684"/>
    </source>
</evidence>
<feature type="region of interest" description="Disordered" evidence="6">
    <location>
        <begin position="339"/>
        <end position="361"/>
    </location>
</feature>